<name>A0AA38HQG0_9CUCU</name>
<organism evidence="2 3">
    <name type="scientific">Zophobas morio</name>
    <dbReference type="NCBI Taxonomy" id="2755281"/>
    <lineage>
        <taxon>Eukaryota</taxon>
        <taxon>Metazoa</taxon>
        <taxon>Ecdysozoa</taxon>
        <taxon>Arthropoda</taxon>
        <taxon>Hexapoda</taxon>
        <taxon>Insecta</taxon>
        <taxon>Pterygota</taxon>
        <taxon>Neoptera</taxon>
        <taxon>Endopterygota</taxon>
        <taxon>Coleoptera</taxon>
        <taxon>Polyphaga</taxon>
        <taxon>Cucujiformia</taxon>
        <taxon>Tenebrionidae</taxon>
        <taxon>Zophobas</taxon>
    </lineage>
</organism>
<dbReference type="EMBL" id="JALNTZ010000009">
    <property type="protein sequence ID" value="KAJ3640842.1"/>
    <property type="molecule type" value="Genomic_DNA"/>
</dbReference>
<evidence type="ECO:0000313" key="3">
    <source>
        <dbReference type="Proteomes" id="UP001168821"/>
    </source>
</evidence>
<evidence type="ECO:0008006" key="4">
    <source>
        <dbReference type="Google" id="ProtNLM"/>
    </source>
</evidence>
<feature type="chain" id="PRO_5041423639" description="Secreted protein" evidence="1">
    <location>
        <begin position="21"/>
        <end position="103"/>
    </location>
</feature>
<evidence type="ECO:0000313" key="2">
    <source>
        <dbReference type="EMBL" id="KAJ3640842.1"/>
    </source>
</evidence>
<evidence type="ECO:0000256" key="1">
    <source>
        <dbReference type="SAM" id="SignalP"/>
    </source>
</evidence>
<reference evidence="2" key="1">
    <citation type="journal article" date="2023" name="G3 (Bethesda)">
        <title>Whole genome assemblies of Zophobas morio and Tenebrio molitor.</title>
        <authorList>
            <person name="Kaur S."/>
            <person name="Stinson S.A."/>
            <person name="diCenzo G.C."/>
        </authorList>
    </citation>
    <scope>NUCLEOTIDE SEQUENCE</scope>
    <source>
        <strain evidence="2">QUZm001</strain>
    </source>
</reference>
<gene>
    <name evidence="2" type="ORF">Zmor_027378</name>
</gene>
<accession>A0AA38HQG0</accession>
<dbReference type="Proteomes" id="UP001168821">
    <property type="component" value="Unassembled WGS sequence"/>
</dbReference>
<keyword evidence="3" id="KW-1185">Reference proteome</keyword>
<proteinExistence type="predicted"/>
<sequence length="103" mass="10707">MWIALSSFSFFGLFWPKITFMCSEHQPSNVPQTPALAPSGHLSFGIKLCTWGACAGRTAIDTAAAPSPLKPTAESETAASAYGGGNAPIDSAYTVLQHAVCSS</sequence>
<feature type="signal peptide" evidence="1">
    <location>
        <begin position="1"/>
        <end position="20"/>
    </location>
</feature>
<protein>
    <recommendedName>
        <fullName evidence="4">Secreted protein</fullName>
    </recommendedName>
</protein>
<keyword evidence="1" id="KW-0732">Signal</keyword>
<comment type="caution">
    <text evidence="2">The sequence shown here is derived from an EMBL/GenBank/DDBJ whole genome shotgun (WGS) entry which is preliminary data.</text>
</comment>
<dbReference type="AlphaFoldDB" id="A0AA38HQG0"/>